<dbReference type="NCBIfam" id="NF006280">
    <property type="entry name" value="PRK08451.1"/>
    <property type="match status" value="1"/>
</dbReference>
<evidence type="ECO:0000313" key="10">
    <source>
        <dbReference type="EMBL" id="VAY86210.1"/>
    </source>
</evidence>
<dbReference type="InterPro" id="IPR045085">
    <property type="entry name" value="HLD_clamp_pol_III_gamma_tau"/>
</dbReference>
<dbReference type="PANTHER" id="PTHR11669:SF0">
    <property type="entry name" value="PROTEIN STICHEL-LIKE 2"/>
    <property type="match status" value="1"/>
</dbReference>
<gene>
    <name evidence="10" type="ORF">MNB_ARC-1_869</name>
</gene>
<dbReference type="GO" id="GO:0003887">
    <property type="term" value="F:DNA-directed DNA polymerase activity"/>
    <property type="evidence" value="ECO:0007669"/>
    <property type="project" value="UniProtKB-KW"/>
</dbReference>
<dbReference type="NCBIfam" id="TIGR02397">
    <property type="entry name" value="dnaX_nterm"/>
    <property type="match status" value="1"/>
</dbReference>
<dbReference type="CDD" id="cd18137">
    <property type="entry name" value="HLD_clamp_pol_III_gamma_tau"/>
    <property type="match status" value="1"/>
</dbReference>
<dbReference type="InterPro" id="IPR027417">
    <property type="entry name" value="P-loop_NTPase"/>
</dbReference>
<dbReference type="Gene3D" id="3.40.50.300">
    <property type="entry name" value="P-loop containing nucleotide triphosphate hydrolases"/>
    <property type="match status" value="1"/>
</dbReference>
<evidence type="ECO:0000256" key="8">
    <source>
        <dbReference type="ARBA" id="ARBA00049244"/>
    </source>
</evidence>
<proteinExistence type="inferred from homology"/>
<organism evidence="10">
    <name type="scientific">hydrothermal vent metagenome</name>
    <dbReference type="NCBI Taxonomy" id="652676"/>
    <lineage>
        <taxon>unclassified sequences</taxon>
        <taxon>metagenomes</taxon>
        <taxon>ecological metagenomes</taxon>
    </lineage>
</organism>
<evidence type="ECO:0000256" key="3">
    <source>
        <dbReference type="ARBA" id="ARBA00022723"/>
    </source>
</evidence>
<sequence length="510" mass="57588">MSQVLALKYRPKKFQDLIGQDAISITLSLALDSDRLSHAYLFSGLRGSGKTSTARIMAKALVCDQGPTSKPCEICDNCKSANEYKHLDIVEMDAASNRGIDDIKDLIEHTKYKPSSARYKIFIIDEVHMLTTSAFNALLKTLEEPPLFVKFILATTDALKLPVTILSRTQHFRFKRIPHQDVVHHLSHILNIENIPFENEALKTLSLKGEGSLRDTLTLLDQAIIFSKSNITSSSITEMLGMLDPIFMQKLFDTILSQGNTTTFLSELESYDAGQVIDEITIFLKYKMLSNDPKFTTILFDRFFRILGDAKQLLSINSDSGFVLILTISKMIEATNLNTIDEVIQQIQNIEVESISRQTPTPSKPKVDTLVSNDDLYGQVIDKVYEKSHKLGLCFEQSFTFNSYINNKLLINSKAKDECRKQLFKYISFIKECIREVYGEDTDIDFKKVQTNDIQNMTQSSGCVAVITDVPKPTLSQQEVTMDDVLNSPMVQKAVELFQPETSLRVNNKV</sequence>
<reference evidence="10" key="1">
    <citation type="submission" date="2018-10" db="EMBL/GenBank/DDBJ databases">
        <authorList>
            <person name="Aoki K."/>
        </authorList>
    </citation>
    <scope>NUCLEOTIDE SEQUENCE</scope>
</reference>
<name>A0A3B1DRB6_9ZZZZ</name>
<keyword evidence="10" id="KW-0548">Nucleotidyltransferase</keyword>
<accession>A0A3B1DRB6</accession>
<feature type="domain" description="AAA+ ATPase" evidence="9">
    <location>
        <begin position="36"/>
        <end position="178"/>
    </location>
</feature>
<keyword evidence="5" id="KW-0862">Zinc</keyword>
<keyword evidence="6" id="KW-0067">ATP-binding</keyword>
<evidence type="ECO:0000259" key="9">
    <source>
        <dbReference type="SMART" id="SM00382"/>
    </source>
</evidence>
<dbReference type="FunFam" id="3.40.50.300:FF:000014">
    <property type="entry name" value="DNA polymerase III subunit gamma/tau"/>
    <property type="match status" value="1"/>
</dbReference>
<evidence type="ECO:0000256" key="6">
    <source>
        <dbReference type="ARBA" id="ARBA00022840"/>
    </source>
</evidence>
<dbReference type="InterPro" id="IPR012763">
    <property type="entry name" value="DNA_pol_III_sug/sutau_N"/>
</dbReference>
<dbReference type="EC" id="2.7.7.7" evidence="2"/>
<protein>
    <recommendedName>
        <fullName evidence="2">DNA-directed DNA polymerase</fullName>
        <ecNumber evidence="2">2.7.7.7</ecNumber>
    </recommendedName>
</protein>
<dbReference type="InterPro" id="IPR050238">
    <property type="entry name" value="DNA_Rep/Repair_Clamp_Loader"/>
</dbReference>
<comment type="catalytic activity">
    <reaction evidence="8">
        <text>DNA(n) + a 2'-deoxyribonucleoside 5'-triphosphate = DNA(n+1) + diphosphate</text>
        <dbReference type="Rhea" id="RHEA:22508"/>
        <dbReference type="Rhea" id="RHEA-COMP:17339"/>
        <dbReference type="Rhea" id="RHEA-COMP:17340"/>
        <dbReference type="ChEBI" id="CHEBI:33019"/>
        <dbReference type="ChEBI" id="CHEBI:61560"/>
        <dbReference type="ChEBI" id="CHEBI:173112"/>
        <dbReference type="EC" id="2.7.7.7"/>
    </reaction>
</comment>
<dbReference type="Pfam" id="PF22608">
    <property type="entry name" value="DNAX_ATPase_lid"/>
    <property type="match status" value="1"/>
</dbReference>
<dbReference type="PANTHER" id="PTHR11669">
    <property type="entry name" value="REPLICATION FACTOR C / DNA POLYMERASE III GAMMA-TAU SUBUNIT"/>
    <property type="match status" value="1"/>
</dbReference>
<dbReference type="SMART" id="SM00382">
    <property type="entry name" value="AAA"/>
    <property type="match status" value="1"/>
</dbReference>
<dbReference type="EMBL" id="UOYO01000002">
    <property type="protein sequence ID" value="VAY86210.1"/>
    <property type="molecule type" value="Genomic_DNA"/>
</dbReference>
<dbReference type="CDD" id="cd00009">
    <property type="entry name" value="AAA"/>
    <property type="match status" value="1"/>
</dbReference>
<keyword evidence="10" id="KW-0808">Transferase</keyword>
<dbReference type="Gene3D" id="1.10.8.60">
    <property type="match status" value="1"/>
</dbReference>
<dbReference type="FunFam" id="1.10.8.60:FF:000013">
    <property type="entry name" value="DNA polymerase III subunit gamma/tau"/>
    <property type="match status" value="1"/>
</dbReference>
<dbReference type="AlphaFoldDB" id="A0A3B1DRB6"/>
<evidence type="ECO:0000256" key="1">
    <source>
        <dbReference type="ARBA" id="ARBA00006360"/>
    </source>
</evidence>
<evidence type="ECO:0000256" key="4">
    <source>
        <dbReference type="ARBA" id="ARBA00022741"/>
    </source>
</evidence>
<evidence type="ECO:0000256" key="2">
    <source>
        <dbReference type="ARBA" id="ARBA00012417"/>
    </source>
</evidence>
<keyword evidence="4" id="KW-0547">Nucleotide-binding</keyword>
<dbReference type="SUPFAM" id="SSF52540">
    <property type="entry name" value="P-loop containing nucleoside triphosphate hydrolases"/>
    <property type="match status" value="1"/>
</dbReference>
<dbReference type="Pfam" id="PF13177">
    <property type="entry name" value="DNA_pol3_delta2"/>
    <property type="match status" value="1"/>
</dbReference>
<comment type="similarity">
    <text evidence="1">Belongs to the DnaX/STICHEL family.</text>
</comment>
<dbReference type="GO" id="GO:0006261">
    <property type="term" value="P:DNA-templated DNA replication"/>
    <property type="evidence" value="ECO:0007669"/>
    <property type="project" value="TreeGrafter"/>
</dbReference>
<dbReference type="GO" id="GO:0046872">
    <property type="term" value="F:metal ion binding"/>
    <property type="evidence" value="ECO:0007669"/>
    <property type="project" value="UniProtKB-KW"/>
</dbReference>
<dbReference type="GO" id="GO:0009360">
    <property type="term" value="C:DNA polymerase III complex"/>
    <property type="evidence" value="ECO:0007669"/>
    <property type="project" value="InterPro"/>
</dbReference>
<keyword evidence="3" id="KW-0479">Metal-binding</keyword>
<keyword evidence="7" id="KW-0239">DNA-directed DNA polymerase</keyword>
<dbReference type="InterPro" id="IPR003593">
    <property type="entry name" value="AAA+_ATPase"/>
</dbReference>
<evidence type="ECO:0000256" key="7">
    <source>
        <dbReference type="ARBA" id="ARBA00022932"/>
    </source>
</evidence>
<evidence type="ECO:0000256" key="5">
    <source>
        <dbReference type="ARBA" id="ARBA00022833"/>
    </source>
</evidence>
<dbReference type="GO" id="GO:0005524">
    <property type="term" value="F:ATP binding"/>
    <property type="evidence" value="ECO:0007669"/>
    <property type="project" value="UniProtKB-KW"/>
</dbReference>